<dbReference type="PANTHER" id="PTHR30521">
    <property type="entry name" value="DEFERROCHELATASE/PEROXIDASE"/>
    <property type="match status" value="1"/>
</dbReference>
<evidence type="ECO:0000313" key="7">
    <source>
        <dbReference type="EMBL" id="HGG00716.1"/>
    </source>
</evidence>
<dbReference type="SUPFAM" id="SSF54909">
    <property type="entry name" value="Dimeric alpha+beta barrel"/>
    <property type="match status" value="1"/>
</dbReference>
<evidence type="ECO:0000256" key="1">
    <source>
        <dbReference type="ARBA" id="ARBA00001970"/>
    </source>
</evidence>
<sequence>MSIDLTQTNIDPKDPQYQGMLEDLQENILKSHEKNYYAHIFLQFNPDPEAAKKWIRQFASAFVRSAKQQLEAGGNLPEKNNNGGGGISANFMLSYSGYQALGFDLVAGGSREFPSAAFKVGMQRFGKILKDPPLPQWQAGFQQQIHGLIMLGDNDLDNLQKQAIKIGAEVKIIAKVVNTEVGMILKNSKGEAIEHFGFRDGVSQPLFLKGDIEAATAQGFDKWNPSAPLKLLLVKDPLGKGEDSYGSYCVYRKLQQDVQGFRTAEKNLAEKLCLSGKDAERAGALAIGRFRDGTPVVLAASEQNAQPVPNNFNYDDDVKGSKCPFHAHIRKANPRGDKNDRYHALEDHRQHRIVRRAVSYGEMPETRDNSLGKMEQFQKQLAHLQQMKLQPAAGENVGLLFIGFQSDIFDQFMFIQKNWANHQQFVTYTTGLDAVIGQGNKQDPSGQKWPTEWGKDEEIEFDFYNFVTLKGGEFLFAPSISFLKNI</sequence>
<keyword evidence="3" id="KW-0479">Metal-binding</keyword>
<dbReference type="AlphaFoldDB" id="A0A7C3VRB1"/>
<comment type="cofactor">
    <cofactor evidence="1">
        <name>heme b</name>
        <dbReference type="ChEBI" id="CHEBI:60344"/>
    </cofactor>
</comment>
<dbReference type="InterPro" id="IPR006314">
    <property type="entry name" value="Dyp_peroxidase"/>
</dbReference>
<evidence type="ECO:0000256" key="3">
    <source>
        <dbReference type="ARBA" id="ARBA00022723"/>
    </source>
</evidence>
<evidence type="ECO:0000256" key="4">
    <source>
        <dbReference type="ARBA" id="ARBA00023002"/>
    </source>
</evidence>
<protein>
    <submittedName>
        <fullName evidence="7">Peroxidase</fullName>
    </submittedName>
</protein>
<comment type="similarity">
    <text evidence="6">Belongs to the DyP-type peroxidase family.</text>
</comment>
<dbReference type="PROSITE" id="PS51404">
    <property type="entry name" value="DYP_PEROXIDASE"/>
    <property type="match status" value="1"/>
</dbReference>
<dbReference type="InterPro" id="IPR011008">
    <property type="entry name" value="Dimeric_a/b-barrel"/>
</dbReference>
<evidence type="ECO:0000256" key="2">
    <source>
        <dbReference type="ARBA" id="ARBA00022559"/>
    </source>
</evidence>
<dbReference type="GO" id="GO:0004601">
    <property type="term" value="F:peroxidase activity"/>
    <property type="evidence" value="ECO:0007669"/>
    <property type="project" value="UniProtKB-KW"/>
</dbReference>
<dbReference type="GO" id="GO:0020037">
    <property type="term" value="F:heme binding"/>
    <property type="evidence" value="ECO:0007669"/>
    <property type="project" value="InterPro"/>
</dbReference>
<proteinExistence type="inferred from homology"/>
<dbReference type="EMBL" id="DSPX01000086">
    <property type="protein sequence ID" value="HGG00716.1"/>
    <property type="molecule type" value="Genomic_DNA"/>
</dbReference>
<organism evidence="7">
    <name type="scientific">Planktothricoides sp. SpSt-374</name>
    <dbReference type="NCBI Taxonomy" id="2282167"/>
    <lineage>
        <taxon>Bacteria</taxon>
        <taxon>Bacillati</taxon>
        <taxon>Cyanobacteriota</taxon>
        <taxon>Cyanophyceae</taxon>
        <taxon>Oscillatoriophycideae</taxon>
        <taxon>Oscillatoriales</taxon>
        <taxon>Oscillatoriaceae</taxon>
        <taxon>Planktothricoides</taxon>
    </lineage>
</organism>
<evidence type="ECO:0000256" key="5">
    <source>
        <dbReference type="ARBA" id="ARBA00023004"/>
    </source>
</evidence>
<dbReference type="GO" id="GO:0005829">
    <property type="term" value="C:cytosol"/>
    <property type="evidence" value="ECO:0007669"/>
    <property type="project" value="TreeGrafter"/>
</dbReference>
<keyword evidence="4" id="KW-0560">Oxidoreductase</keyword>
<keyword evidence="5" id="KW-0408">Iron</keyword>
<keyword evidence="2 7" id="KW-0575">Peroxidase</keyword>
<dbReference type="PANTHER" id="PTHR30521:SF5">
    <property type="entry name" value="BLR4509 PROTEIN"/>
    <property type="match status" value="1"/>
</dbReference>
<reference evidence="7" key="1">
    <citation type="journal article" date="2020" name="mSystems">
        <title>Genome- and Community-Level Interaction Insights into Carbon Utilization and Element Cycling Functions of Hydrothermarchaeota in Hydrothermal Sediment.</title>
        <authorList>
            <person name="Zhou Z."/>
            <person name="Liu Y."/>
            <person name="Xu W."/>
            <person name="Pan J."/>
            <person name="Luo Z.H."/>
            <person name="Li M."/>
        </authorList>
    </citation>
    <scope>NUCLEOTIDE SEQUENCE [LARGE SCALE GENOMIC DNA]</scope>
    <source>
        <strain evidence="7">SpSt-374</strain>
    </source>
</reference>
<accession>A0A7C3VRB1</accession>
<name>A0A7C3VRB1_9CYAN</name>
<dbReference type="GO" id="GO:0046872">
    <property type="term" value="F:metal ion binding"/>
    <property type="evidence" value="ECO:0007669"/>
    <property type="project" value="UniProtKB-KW"/>
</dbReference>
<gene>
    <name evidence="7" type="ORF">ENR15_08725</name>
</gene>
<evidence type="ECO:0000256" key="6">
    <source>
        <dbReference type="ARBA" id="ARBA00025737"/>
    </source>
</evidence>
<comment type="caution">
    <text evidence="7">The sequence shown here is derived from an EMBL/GenBank/DDBJ whole genome shotgun (WGS) entry which is preliminary data.</text>
</comment>